<keyword evidence="1" id="KW-0812">Transmembrane</keyword>
<feature type="transmembrane region" description="Helical" evidence="1">
    <location>
        <begin position="114"/>
        <end position="134"/>
    </location>
</feature>
<accession>A0A512II98</accession>
<evidence type="ECO:0000256" key="1">
    <source>
        <dbReference type="SAM" id="Phobius"/>
    </source>
</evidence>
<protein>
    <submittedName>
        <fullName evidence="2">Uncharacterized protein</fullName>
    </submittedName>
</protein>
<evidence type="ECO:0000313" key="2">
    <source>
        <dbReference type="EMBL" id="GEO97435.1"/>
    </source>
</evidence>
<sequence>MNQFVVFRGELIPLLSDPEERNPYMTALTLLVGAVLTLAGVAGYALSGAASLTALIPSAIGVLLLICGLLARNAKMHRHAIHAGLLIALLGVLGSLRNVAGIGEVLAGTAERPAAVILSTVMFLVLALYLALGIGSFIKARRPKAAPGR</sequence>
<keyword evidence="1" id="KW-1133">Transmembrane helix</keyword>
<reference evidence="2 3" key="1">
    <citation type="submission" date="2019-07" db="EMBL/GenBank/DDBJ databases">
        <title>Whole genome shotgun sequence of Kocuria turfanensis NBRC 107627.</title>
        <authorList>
            <person name="Hosoyama A."/>
            <person name="Uohara A."/>
            <person name="Ohji S."/>
            <person name="Ichikawa N."/>
        </authorList>
    </citation>
    <scope>NUCLEOTIDE SEQUENCE [LARGE SCALE GENOMIC DNA]</scope>
    <source>
        <strain evidence="2 3">NBRC 107627</strain>
    </source>
</reference>
<gene>
    <name evidence="2" type="ORF">KTU01_35580</name>
</gene>
<comment type="caution">
    <text evidence="2">The sequence shown here is derived from an EMBL/GenBank/DDBJ whole genome shotgun (WGS) entry which is preliminary data.</text>
</comment>
<feature type="transmembrane region" description="Helical" evidence="1">
    <location>
        <begin position="24"/>
        <end position="46"/>
    </location>
</feature>
<keyword evidence="3" id="KW-1185">Reference proteome</keyword>
<dbReference type="Proteomes" id="UP000321103">
    <property type="component" value="Unassembled WGS sequence"/>
</dbReference>
<dbReference type="RefSeq" id="WP_261775456.1">
    <property type="nucleotide sequence ID" value="NZ_BJZS01000128.1"/>
</dbReference>
<dbReference type="AlphaFoldDB" id="A0A512II98"/>
<evidence type="ECO:0000313" key="3">
    <source>
        <dbReference type="Proteomes" id="UP000321103"/>
    </source>
</evidence>
<name>A0A512II98_9MICC</name>
<feature type="transmembrane region" description="Helical" evidence="1">
    <location>
        <begin position="52"/>
        <end position="71"/>
    </location>
</feature>
<feature type="transmembrane region" description="Helical" evidence="1">
    <location>
        <begin position="83"/>
        <end position="102"/>
    </location>
</feature>
<proteinExistence type="predicted"/>
<dbReference type="EMBL" id="BJZS01000128">
    <property type="protein sequence ID" value="GEO97435.1"/>
    <property type="molecule type" value="Genomic_DNA"/>
</dbReference>
<keyword evidence="1" id="KW-0472">Membrane</keyword>
<organism evidence="2 3">
    <name type="scientific">Kocuria turfanensis</name>
    <dbReference type="NCBI Taxonomy" id="388357"/>
    <lineage>
        <taxon>Bacteria</taxon>
        <taxon>Bacillati</taxon>
        <taxon>Actinomycetota</taxon>
        <taxon>Actinomycetes</taxon>
        <taxon>Micrococcales</taxon>
        <taxon>Micrococcaceae</taxon>
        <taxon>Kocuria</taxon>
    </lineage>
</organism>